<name>A0A8S5UU96_9CAUD</name>
<dbReference type="EMBL" id="BK016141">
    <property type="protein sequence ID" value="DAF98049.1"/>
    <property type="molecule type" value="Genomic_DNA"/>
</dbReference>
<reference evidence="1" key="1">
    <citation type="journal article" date="2021" name="Proc. Natl. Acad. Sci. U.S.A.">
        <title>A Catalog of Tens of Thousands of Viruses from Human Metagenomes Reveals Hidden Associations with Chronic Diseases.</title>
        <authorList>
            <person name="Tisza M.J."/>
            <person name="Buck C.B."/>
        </authorList>
    </citation>
    <scope>NUCLEOTIDE SEQUENCE</scope>
    <source>
        <strain evidence="1">CtGsX68</strain>
    </source>
</reference>
<proteinExistence type="predicted"/>
<organism evidence="1">
    <name type="scientific">Siphoviridae sp. ctGsX68</name>
    <dbReference type="NCBI Taxonomy" id="2825417"/>
    <lineage>
        <taxon>Viruses</taxon>
        <taxon>Duplodnaviria</taxon>
        <taxon>Heunggongvirae</taxon>
        <taxon>Uroviricota</taxon>
        <taxon>Caudoviricetes</taxon>
    </lineage>
</organism>
<accession>A0A8S5UU96</accession>
<sequence length="600" mass="66253">MYQTSDKYKTESRQVIRNQSLLQITFSVIEPDAADSATIETSDTVDFADAQNVVYKSSTPYEYATLETNRFILDGSQVLLPESDFAYQGFVSTGLSDDSGAFTDAPYLSFSFSQSFAFVGLTLRFSDHLDGDRPSEVTVKASLSGEEKFSKSYAVTGQQLAISDAIPPMEGEYVDKITIYFNGTRIPNRRIRVIGVTFGVVLEFDNETINSADWKRSISLISTELPTESMSVSVIDTDKNFSPEKPQGIYAYLQERQPLNCRIGYELNNGSAEWIDAGAMYTTSGFSVDANSSIPILSLEAQSTLLSLTETWDKGKYVAGGRTFYDLAKEMLDGAELMHPRYVLSDRLKQYTTTYPLPRDAIRNNLQLIANACMCVLYTDRAGVIHITPPDETQLDYELSFNDVFSAPVTTKYPVLYTVTAEYSDITVDTETSELTNIDIDHSTPTLTEITYSMSTGQSVSAGSGVTVTGEPTFYAEYCTCLLSGKGSVKINGKSITVNSNTVRKQYNTNGEDCPMSNKLITSRAHAEAYADWIAAFEKRRNEYEVEDRGYPEVDMADHIYLETAFTPKVSVQVIEHNISFDGGISGSTKMIIAGGDADA</sequence>
<evidence type="ECO:0000313" key="1">
    <source>
        <dbReference type="EMBL" id="DAF98049.1"/>
    </source>
</evidence>
<protein>
    <submittedName>
        <fullName evidence="1">Uncharacterized protein</fullName>
    </submittedName>
</protein>